<reference evidence="8" key="1">
    <citation type="submission" date="2017-11" db="EMBL/GenBank/DDBJ databases">
        <title>The draft genome sequence of Chromatocurvus sp. F02.</title>
        <authorList>
            <person name="Du Z.-J."/>
            <person name="Chang Y.-Q."/>
        </authorList>
    </citation>
    <scope>NUCLEOTIDE SEQUENCE [LARGE SCALE GENOMIC DNA]</scope>
    <source>
        <strain evidence="8">F02</strain>
    </source>
</reference>
<dbReference type="PANTHER" id="PTHR38101:SF1">
    <property type="entry name" value="UPF0307 PROTEIN YJGA"/>
    <property type="match status" value="1"/>
</dbReference>
<feature type="region of interest" description="Disordered" evidence="6">
    <location>
        <begin position="1"/>
        <end position="22"/>
    </location>
</feature>
<dbReference type="InterPro" id="IPR023153">
    <property type="entry name" value="DarP_sf"/>
</dbReference>
<proteinExistence type="inferred from homology"/>
<dbReference type="CDD" id="cd16331">
    <property type="entry name" value="YjgA-like"/>
    <property type="match status" value="1"/>
</dbReference>
<comment type="similarity">
    <text evidence="5">Belongs to the DarP family.</text>
</comment>
<evidence type="ECO:0000256" key="2">
    <source>
        <dbReference type="ARBA" id="ARBA00022517"/>
    </source>
</evidence>
<accession>A0A2N5Y3D4</accession>
<evidence type="ECO:0000256" key="4">
    <source>
        <dbReference type="ARBA" id="ARBA00022884"/>
    </source>
</evidence>
<comment type="function">
    <text evidence="5">Member of a network of 50S ribosomal subunit biogenesis factors which assembles along the 30S-50S interface, preventing incorrect 23S rRNA structures from forming. Promotes peptidyl transferase center (PTC) maturation.</text>
</comment>
<dbReference type="RefSeq" id="WP_101520503.1">
    <property type="nucleotide sequence ID" value="NZ_PKLZ01000003.1"/>
</dbReference>
<dbReference type="GO" id="GO:1902626">
    <property type="term" value="P:assembly of large subunit precursor of preribosome"/>
    <property type="evidence" value="ECO:0007669"/>
    <property type="project" value="UniProtKB-UniRule"/>
</dbReference>
<dbReference type="Pfam" id="PF04751">
    <property type="entry name" value="DarP"/>
    <property type="match status" value="1"/>
</dbReference>
<dbReference type="NCBIfam" id="NF003593">
    <property type="entry name" value="PRK05255.1-1"/>
    <property type="match status" value="1"/>
</dbReference>
<dbReference type="PANTHER" id="PTHR38101">
    <property type="entry name" value="UPF0307 PROTEIN YJGA"/>
    <property type="match status" value="1"/>
</dbReference>
<dbReference type="PIRSF" id="PIRSF016183">
    <property type="entry name" value="UCP016183"/>
    <property type="match status" value="1"/>
</dbReference>
<keyword evidence="3 5" id="KW-0699">rRNA-binding</keyword>
<evidence type="ECO:0000256" key="1">
    <source>
        <dbReference type="ARBA" id="ARBA00022490"/>
    </source>
</evidence>
<dbReference type="GO" id="GO:0019843">
    <property type="term" value="F:rRNA binding"/>
    <property type="evidence" value="ECO:0007669"/>
    <property type="project" value="UniProtKB-UniRule"/>
</dbReference>
<keyword evidence="1 5" id="KW-0963">Cytoplasm</keyword>
<dbReference type="HAMAP" id="MF_00765">
    <property type="entry name" value="DarP"/>
    <property type="match status" value="1"/>
</dbReference>
<keyword evidence="2 5" id="KW-0690">Ribosome biogenesis</keyword>
<dbReference type="SUPFAM" id="SSF158710">
    <property type="entry name" value="PSPTO4464-like"/>
    <property type="match status" value="1"/>
</dbReference>
<dbReference type="Proteomes" id="UP000234845">
    <property type="component" value="Unassembled WGS sequence"/>
</dbReference>
<name>A0A2N5Y3D4_9GAMM</name>
<evidence type="ECO:0000313" key="8">
    <source>
        <dbReference type="Proteomes" id="UP000234845"/>
    </source>
</evidence>
<dbReference type="GO" id="GO:0043022">
    <property type="term" value="F:ribosome binding"/>
    <property type="evidence" value="ECO:0007669"/>
    <property type="project" value="UniProtKB-UniRule"/>
</dbReference>
<gene>
    <name evidence="5" type="primary">darP</name>
    <name evidence="7" type="ORF">CWI75_05530</name>
</gene>
<dbReference type="InterPro" id="IPR006839">
    <property type="entry name" value="DarP"/>
</dbReference>
<dbReference type="Gene3D" id="1.10.60.30">
    <property type="entry name" value="PSPTO4464-like domains"/>
    <property type="match status" value="2"/>
</dbReference>
<protein>
    <recommendedName>
        <fullName evidence="5">Dual-action ribosomal maturation protein DarP</fullName>
    </recommendedName>
    <alternativeName>
        <fullName evidence="5">Large ribosomal subunit assembly factor DarP</fullName>
    </alternativeName>
</protein>
<evidence type="ECO:0000313" key="7">
    <source>
        <dbReference type="EMBL" id="PLW82903.1"/>
    </source>
</evidence>
<evidence type="ECO:0000256" key="5">
    <source>
        <dbReference type="HAMAP-Rule" id="MF_00765"/>
    </source>
</evidence>
<organism evidence="7 8">
    <name type="scientific">Kineobactrum sediminis</name>
    <dbReference type="NCBI Taxonomy" id="1905677"/>
    <lineage>
        <taxon>Bacteria</taxon>
        <taxon>Pseudomonadati</taxon>
        <taxon>Pseudomonadota</taxon>
        <taxon>Gammaproteobacteria</taxon>
        <taxon>Cellvibrionales</taxon>
        <taxon>Halieaceae</taxon>
        <taxon>Kineobactrum</taxon>
    </lineage>
</organism>
<dbReference type="GO" id="GO:0005829">
    <property type="term" value="C:cytosol"/>
    <property type="evidence" value="ECO:0007669"/>
    <property type="project" value="TreeGrafter"/>
</dbReference>
<dbReference type="EMBL" id="PKLZ01000003">
    <property type="protein sequence ID" value="PLW82903.1"/>
    <property type="molecule type" value="Genomic_DNA"/>
</dbReference>
<evidence type="ECO:0000256" key="6">
    <source>
        <dbReference type="SAM" id="MobiDB-lite"/>
    </source>
</evidence>
<dbReference type="AlphaFoldDB" id="A0A2N5Y3D4"/>
<dbReference type="OrthoDB" id="5293604at2"/>
<comment type="caution">
    <text evidence="7">The sequence shown here is derived from an EMBL/GenBank/DDBJ whole genome shotgun (WGS) entry which is preliminary data.</text>
</comment>
<sequence length="191" mass="21995">MPDYTPHHDDLDTDDGPSKSELKRQMTALQALGESLCRLSDKELRQIPIEDERLTEAIAEMHRINSNSARKRHLQFIGKLMRNLDPEPIEAALASLNQAHTDSARRFQELEVLRDQLLERGLPAIEDVVARWPRADRQQLRQLLLQVRREQQREQPPAARRKLFRYLRELDDAASGSGEIMDTGERGNNGD</sequence>
<evidence type="ECO:0000256" key="3">
    <source>
        <dbReference type="ARBA" id="ARBA00022730"/>
    </source>
</evidence>
<keyword evidence="4 5" id="KW-0694">RNA-binding</keyword>
<comment type="subcellular location">
    <subcellularLocation>
        <location evidence="5">Cytoplasm</location>
    </subcellularLocation>
    <text evidence="5">Associates with late stage pre-50S ribosomal subunits.</text>
</comment>
<keyword evidence="8" id="KW-1185">Reference proteome</keyword>